<dbReference type="InterPro" id="IPR002528">
    <property type="entry name" value="MATE_fam"/>
</dbReference>
<evidence type="ECO:0000256" key="6">
    <source>
        <dbReference type="ARBA" id="ARBA00023136"/>
    </source>
</evidence>
<dbReference type="InterPro" id="IPR048279">
    <property type="entry name" value="MdtK-like"/>
</dbReference>
<comment type="caution">
    <text evidence="8">The sequence shown here is derived from an EMBL/GenBank/DDBJ whole genome shotgun (WGS) entry which is preliminary data.</text>
</comment>
<accession>A0ABT0GSN7</accession>
<dbReference type="PIRSF" id="PIRSF006603">
    <property type="entry name" value="DinF"/>
    <property type="match status" value="1"/>
</dbReference>
<comment type="subcellular location">
    <subcellularLocation>
        <location evidence="1">Cell inner membrane</location>
        <topology evidence="1">Multi-pass membrane protein</topology>
    </subcellularLocation>
</comment>
<feature type="transmembrane region" description="Helical" evidence="7">
    <location>
        <begin position="12"/>
        <end position="32"/>
    </location>
</feature>
<dbReference type="Pfam" id="PF01554">
    <property type="entry name" value="MatE"/>
    <property type="match status" value="2"/>
</dbReference>
<feature type="transmembrane region" description="Helical" evidence="7">
    <location>
        <begin position="168"/>
        <end position="187"/>
    </location>
</feature>
<gene>
    <name evidence="8" type="ORF">M0H32_07945</name>
</gene>
<evidence type="ECO:0000256" key="7">
    <source>
        <dbReference type="SAM" id="Phobius"/>
    </source>
</evidence>
<organism evidence="8 9">
    <name type="scientific">Roseibium sediminicola</name>
    <dbReference type="NCBI Taxonomy" id="2933272"/>
    <lineage>
        <taxon>Bacteria</taxon>
        <taxon>Pseudomonadati</taxon>
        <taxon>Pseudomonadota</taxon>
        <taxon>Alphaproteobacteria</taxon>
        <taxon>Hyphomicrobiales</taxon>
        <taxon>Stappiaceae</taxon>
        <taxon>Roseibium</taxon>
    </lineage>
</organism>
<keyword evidence="3" id="KW-1003">Cell membrane</keyword>
<feature type="transmembrane region" description="Helical" evidence="7">
    <location>
        <begin position="389"/>
        <end position="407"/>
    </location>
</feature>
<proteinExistence type="predicted"/>
<evidence type="ECO:0000313" key="8">
    <source>
        <dbReference type="EMBL" id="MCK7612087.1"/>
    </source>
</evidence>
<feature type="transmembrane region" description="Helical" evidence="7">
    <location>
        <begin position="345"/>
        <end position="368"/>
    </location>
</feature>
<feature type="transmembrane region" description="Helical" evidence="7">
    <location>
        <begin position="135"/>
        <end position="156"/>
    </location>
</feature>
<feature type="transmembrane region" description="Helical" evidence="7">
    <location>
        <begin position="268"/>
        <end position="295"/>
    </location>
</feature>
<evidence type="ECO:0000256" key="2">
    <source>
        <dbReference type="ARBA" id="ARBA00022448"/>
    </source>
</evidence>
<keyword evidence="6 7" id="KW-0472">Membrane</keyword>
<keyword evidence="5 7" id="KW-1133">Transmembrane helix</keyword>
<dbReference type="Proteomes" id="UP001431221">
    <property type="component" value="Unassembled WGS sequence"/>
</dbReference>
<keyword evidence="4 7" id="KW-0812">Transmembrane</keyword>
<dbReference type="EMBL" id="JALNMJ010000004">
    <property type="protein sequence ID" value="MCK7612087.1"/>
    <property type="molecule type" value="Genomic_DNA"/>
</dbReference>
<evidence type="ECO:0000256" key="4">
    <source>
        <dbReference type="ARBA" id="ARBA00022692"/>
    </source>
</evidence>
<evidence type="ECO:0000256" key="5">
    <source>
        <dbReference type="ARBA" id="ARBA00022989"/>
    </source>
</evidence>
<keyword evidence="9" id="KW-1185">Reference proteome</keyword>
<evidence type="ECO:0000256" key="1">
    <source>
        <dbReference type="ARBA" id="ARBA00004429"/>
    </source>
</evidence>
<keyword evidence="2" id="KW-0813">Transport</keyword>
<name>A0ABT0GSN7_9HYPH</name>
<feature type="transmembrane region" description="Helical" evidence="7">
    <location>
        <begin position="315"/>
        <end position="333"/>
    </location>
</feature>
<evidence type="ECO:0000256" key="3">
    <source>
        <dbReference type="ARBA" id="ARBA00022475"/>
    </source>
</evidence>
<protein>
    <submittedName>
        <fullName evidence="8">MATE family efflux transporter</fullName>
    </submittedName>
</protein>
<dbReference type="PANTHER" id="PTHR43823">
    <property type="entry name" value="SPORULATION PROTEIN YKVU"/>
    <property type="match status" value="1"/>
</dbReference>
<feature type="transmembrane region" description="Helical" evidence="7">
    <location>
        <begin position="93"/>
        <end position="115"/>
    </location>
</feature>
<dbReference type="InterPro" id="IPR051327">
    <property type="entry name" value="MATE_MepA_subfamily"/>
</dbReference>
<dbReference type="PANTHER" id="PTHR43823:SF3">
    <property type="entry name" value="MULTIDRUG EXPORT PROTEIN MEPA"/>
    <property type="match status" value="1"/>
</dbReference>
<evidence type="ECO:0000313" key="9">
    <source>
        <dbReference type="Proteomes" id="UP001431221"/>
    </source>
</evidence>
<dbReference type="RefSeq" id="WP_248153041.1">
    <property type="nucleotide sequence ID" value="NZ_JALNMJ010000004.1"/>
</dbReference>
<feature type="transmembrane region" description="Helical" evidence="7">
    <location>
        <begin position="52"/>
        <end position="81"/>
    </location>
</feature>
<sequence length="465" mass="48895">MAQAKFVTGSLFRHVTVMSLTSSVGLMAIFAVDFVDMIFISMLGKAELAAAVGYAGAILFFTTSFNIGVAIAAGALVARALGASDREGARQQASNALAAGVIFSGVFALAVWLSLNQLVSLIGARADTHDLAVEYLQIIVPTLPLLLLGMAGGAILRAHGDAKRAMMATIAGGIVNAVLDPILIFGLDMELTGAALASAASRVAIAFFSLAPIFRYHGGLSLPRPLSLLKELPPITAIACPAILTQLATPVGQAWVTRSMAEFGEEAVAGMAVVARMTPLAFATIFALSGAVGPIVGQNYGAGHYDRVRGTLREALLFTALVVGLAALVLFVLRTPIARLFDADGLALTLIYLFCGPLALAFFFNGALFVANAFFNNLGRPFYSTWMNWGRHTLGTIPFVWAGGVLYGAPGVLIGQAAGGIVFGLGAILLVRFVIRDVEQHHEVSKGPGLFQRQARQVVLFFSRR</sequence>
<feature type="transmembrane region" description="Helical" evidence="7">
    <location>
        <begin position="413"/>
        <end position="435"/>
    </location>
</feature>
<dbReference type="NCBIfam" id="TIGR00797">
    <property type="entry name" value="matE"/>
    <property type="match status" value="1"/>
</dbReference>
<reference evidence="8" key="1">
    <citation type="submission" date="2022-04" db="EMBL/GenBank/DDBJ databases">
        <title>Roseibium sp. CAU 1639 isolated from mud.</title>
        <authorList>
            <person name="Kim W."/>
        </authorList>
    </citation>
    <scope>NUCLEOTIDE SEQUENCE</scope>
    <source>
        <strain evidence="8">CAU 1639</strain>
    </source>
</reference>